<reference evidence="8 9" key="1">
    <citation type="submission" date="2018-08" db="EMBL/GenBank/DDBJ databases">
        <title>Survival mechanisms of Campylobacter hepaticus identified by genomic analysis and comparative transcriptomic analysis of in vivo and in vitro derived bacteria.</title>
        <authorList>
            <person name="Van T.T.H."/>
            <person name="Moore R.J."/>
        </authorList>
    </citation>
    <scope>NUCLEOTIDE SEQUENCE [LARGE SCALE GENOMIC DNA]</scope>
    <source>
        <strain evidence="8 9">54L</strain>
    </source>
</reference>
<gene>
    <name evidence="8" type="ORF">DZD40_01815</name>
</gene>
<feature type="domain" description="ComEC/Rec2-related protein" evidence="7">
    <location>
        <begin position="160"/>
        <end position="415"/>
    </location>
</feature>
<protein>
    <submittedName>
        <fullName evidence="8">ComEC/Rec2 family competence protein</fullName>
    </submittedName>
</protein>
<dbReference type="InterPro" id="IPR052159">
    <property type="entry name" value="Competence_DNA_uptake"/>
</dbReference>
<dbReference type="PANTHER" id="PTHR30619">
    <property type="entry name" value="DNA INTERNALIZATION/COMPETENCE PROTEIN COMEC/REC2"/>
    <property type="match status" value="1"/>
</dbReference>
<feature type="transmembrane region" description="Helical" evidence="6">
    <location>
        <begin position="401"/>
        <end position="418"/>
    </location>
</feature>
<dbReference type="RefSeq" id="WP_124133986.1">
    <property type="nucleotide sequence ID" value="NZ_QURW01000003.1"/>
</dbReference>
<evidence type="ECO:0000256" key="6">
    <source>
        <dbReference type="SAM" id="Phobius"/>
    </source>
</evidence>
<evidence type="ECO:0000256" key="2">
    <source>
        <dbReference type="ARBA" id="ARBA00022475"/>
    </source>
</evidence>
<comment type="caution">
    <text evidence="8">The sequence shown here is derived from an EMBL/GenBank/DDBJ whole genome shotgun (WGS) entry which is preliminary data.</text>
</comment>
<feature type="transmembrane region" description="Helical" evidence="6">
    <location>
        <begin position="278"/>
        <end position="298"/>
    </location>
</feature>
<dbReference type="STRING" id="1813019.A2J15_00525"/>
<organism evidence="8 9">
    <name type="scientific">Campylobacter hepaticus</name>
    <dbReference type="NCBI Taxonomy" id="1813019"/>
    <lineage>
        <taxon>Bacteria</taxon>
        <taxon>Pseudomonadati</taxon>
        <taxon>Campylobacterota</taxon>
        <taxon>Epsilonproteobacteria</taxon>
        <taxon>Campylobacterales</taxon>
        <taxon>Campylobacteraceae</taxon>
        <taxon>Campylobacter</taxon>
    </lineage>
</organism>
<feature type="transmembrane region" description="Helical" evidence="6">
    <location>
        <begin position="167"/>
        <end position="192"/>
    </location>
</feature>
<name>A0A424Z2C8_9BACT</name>
<feature type="transmembrane region" description="Helical" evidence="6">
    <location>
        <begin position="334"/>
        <end position="355"/>
    </location>
</feature>
<dbReference type="AlphaFoldDB" id="A0A424Z2C8"/>
<dbReference type="Proteomes" id="UP000286095">
    <property type="component" value="Unassembled WGS sequence"/>
</dbReference>
<comment type="subcellular location">
    <subcellularLocation>
        <location evidence="1">Cell membrane</location>
        <topology evidence="1">Multi-pass membrane protein</topology>
    </subcellularLocation>
</comment>
<dbReference type="InterPro" id="IPR004477">
    <property type="entry name" value="ComEC_N"/>
</dbReference>
<keyword evidence="4 6" id="KW-1133">Transmembrane helix</keyword>
<feature type="transmembrane region" description="Helical" evidence="6">
    <location>
        <begin position="14"/>
        <end position="34"/>
    </location>
</feature>
<evidence type="ECO:0000259" key="7">
    <source>
        <dbReference type="Pfam" id="PF03772"/>
    </source>
</evidence>
<feature type="transmembrane region" description="Helical" evidence="6">
    <location>
        <begin position="375"/>
        <end position="394"/>
    </location>
</feature>
<evidence type="ECO:0000313" key="8">
    <source>
        <dbReference type="EMBL" id="RQD88326.1"/>
    </source>
</evidence>
<evidence type="ECO:0000256" key="3">
    <source>
        <dbReference type="ARBA" id="ARBA00022692"/>
    </source>
</evidence>
<dbReference type="EMBL" id="QURW01000003">
    <property type="protein sequence ID" value="RQD88326.1"/>
    <property type="molecule type" value="Genomic_DNA"/>
</dbReference>
<dbReference type="Pfam" id="PF03772">
    <property type="entry name" value="Competence"/>
    <property type="match status" value="1"/>
</dbReference>
<evidence type="ECO:0000256" key="5">
    <source>
        <dbReference type="ARBA" id="ARBA00023136"/>
    </source>
</evidence>
<keyword evidence="5 6" id="KW-0472">Membrane</keyword>
<feature type="transmembrane region" description="Helical" evidence="6">
    <location>
        <begin position="252"/>
        <end position="271"/>
    </location>
</feature>
<evidence type="ECO:0000256" key="4">
    <source>
        <dbReference type="ARBA" id="ARBA00022989"/>
    </source>
</evidence>
<evidence type="ECO:0000313" key="9">
    <source>
        <dbReference type="Proteomes" id="UP000286095"/>
    </source>
</evidence>
<feature type="transmembrane region" description="Helical" evidence="6">
    <location>
        <begin position="213"/>
        <end position="246"/>
    </location>
</feature>
<dbReference type="GO" id="GO:0005886">
    <property type="term" value="C:plasma membrane"/>
    <property type="evidence" value="ECO:0007669"/>
    <property type="project" value="UniProtKB-SubCell"/>
</dbReference>
<feature type="transmembrane region" description="Helical" evidence="6">
    <location>
        <begin position="304"/>
        <end position="327"/>
    </location>
</feature>
<accession>A0A424Z2C8</accession>
<evidence type="ECO:0000256" key="1">
    <source>
        <dbReference type="ARBA" id="ARBA00004651"/>
    </source>
</evidence>
<keyword evidence="2" id="KW-1003">Cell membrane</keyword>
<proteinExistence type="predicted"/>
<keyword evidence="3 6" id="KW-0812">Transmembrane</keyword>
<dbReference type="PANTHER" id="PTHR30619:SF7">
    <property type="entry name" value="BETA-LACTAMASE DOMAIN PROTEIN"/>
    <property type="match status" value="1"/>
</dbReference>
<sequence length="419" mass="50763">MPLWNSFYLILKEFRYFFLCVFIIFTFNIILEYYNFLNFKSQKHYSIDNALLINQYTKNNKNNKKYWVLKIQTQNFTLYTTSFKDLNLNKNQYLNLKIITKNINFKDYLSKNFYAPAYDFKKLKEKKYNFIISYFLNQHSNEKIREFYGALFFALPVSLELRNDVNYYGIAHLIAISGYHIGLLFSLIFFILTPFYSFLQKRYFPYRNLRFDLSILVFLLLLSYSYLIGFVPSYIRSLIMSIWIFYLACKNIKIINFFTLFSSILLCICLYPRLLFNIGFLFSILGVFYIFLYIHHFSKQFNNFINIIFINIWTFFAMVLPVLYFFPLISYQQILSIILSGFFIIFYPLVLFLHFINHGNLFDWILNDFFKFKLYGTYINIPFWIFINYLLISLISIRFKILSLFCILANFIPFIIIMI</sequence>
<dbReference type="NCBIfam" id="TIGR00360">
    <property type="entry name" value="ComEC_N-term"/>
    <property type="match status" value="1"/>
</dbReference>